<keyword evidence="5" id="KW-1185">Reference proteome</keyword>
<gene>
    <name evidence="4" type="ORF">CR152_24590</name>
</gene>
<dbReference type="Pfam" id="PF13946">
    <property type="entry name" value="DUF4214"/>
    <property type="match status" value="1"/>
</dbReference>
<dbReference type="EMBL" id="CP024608">
    <property type="protein sequence ID" value="ATQ79090.1"/>
    <property type="molecule type" value="Genomic_DNA"/>
</dbReference>
<evidence type="ECO:0000259" key="3">
    <source>
        <dbReference type="Pfam" id="PF13946"/>
    </source>
</evidence>
<dbReference type="InterPro" id="IPR050708">
    <property type="entry name" value="T6SS_VgrG/RHS"/>
</dbReference>
<evidence type="ECO:0000256" key="2">
    <source>
        <dbReference type="SAM" id="Phobius"/>
    </source>
</evidence>
<dbReference type="InterPro" id="IPR025282">
    <property type="entry name" value="DUF4214"/>
</dbReference>
<dbReference type="Gene3D" id="2.180.10.10">
    <property type="entry name" value="RHS repeat-associated core"/>
    <property type="match status" value="3"/>
</dbReference>
<keyword evidence="2" id="KW-0472">Membrane</keyword>
<organism evidence="4 5">
    <name type="scientific">Massilia violaceinigra</name>
    <dbReference type="NCBI Taxonomy" id="2045208"/>
    <lineage>
        <taxon>Bacteria</taxon>
        <taxon>Pseudomonadati</taxon>
        <taxon>Pseudomonadota</taxon>
        <taxon>Betaproteobacteria</taxon>
        <taxon>Burkholderiales</taxon>
        <taxon>Oxalobacteraceae</taxon>
        <taxon>Telluria group</taxon>
        <taxon>Massilia</taxon>
    </lineage>
</organism>
<dbReference type="PANTHER" id="PTHR32305">
    <property type="match status" value="1"/>
</dbReference>
<feature type="region of interest" description="Disordered" evidence="1">
    <location>
        <begin position="2100"/>
        <end position="2121"/>
    </location>
</feature>
<feature type="domain" description="DUF4214" evidence="3">
    <location>
        <begin position="48"/>
        <end position="97"/>
    </location>
</feature>
<protein>
    <recommendedName>
        <fullName evidence="3">DUF4214 domain-containing protein</fullName>
    </recommendedName>
</protein>
<feature type="transmembrane region" description="Helical" evidence="2">
    <location>
        <begin position="1837"/>
        <end position="1857"/>
    </location>
</feature>
<accession>A0A2D2DVS3</accession>
<dbReference type="KEGG" id="mass:CR152_24590"/>
<dbReference type="Proteomes" id="UP000229897">
    <property type="component" value="Chromosome"/>
</dbReference>
<evidence type="ECO:0000313" key="5">
    <source>
        <dbReference type="Proteomes" id="UP000229897"/>
    </source>
</evidence>
<sequence>MLSQLLVTMLGRAPQPAELADWIAAMPAGNKAAVAQAMFDTLGTQGFYPATMSDSEFIKQLYLVTLGRLPGEEGTTFYLKMMQDKTVTRGDVIVSFIDGIRSQPDLARFEDKVGAGLYPNGTRPAADFTIAGVEKQLALREHAADRAISTVYDALGHATHVVESASFVYDVLGTGTGTAAALGGAEMSKVTRSDYNRFGEVIRQRVYGGDRTTQRTVGSDTRYYYDLRGNKSAMFATANTAASLAASRAGVSGVAGDVGGYLTEMQYDDAGRVVGIREYATLLDEKNGWRDDGYDAVGTNANDRVSGIKFDDNGQKIAEERIGVIVDSAVPVLTDSARLREDVVTTFKYDAVGNQILSTDALGGEVRSFYDTVGRVTAVTRKATPNGSIVMVGFQRDVYGNVVVRTDYANGASGDTGLPPPPATGADRDRTTVTKYNRNGMAIETRDAEDKLAYTSYDLAGRVAKEWRGVTTMADLAKTGERRVMTSFKITSYDKLGRVIDVVTPGTMTTSPEYPAKAEVLGSMTPTESARVEWAGENKVKLSFADLGKVAIYVDLEYRTRQGILRDEFEPELHVTRDGITDPAVVRRTGFSIADASAANVLTWTDPPGQNPSGIGDILSAKVYLVDGAGNKVFKYELNQTQLVTHPAVVDVADEAMVANHQQNTYNGFGELTARSHNGTMFEYADYDASGQVWRTNAGDGVDKVIHHNIAGQVTAQIMSAATAPNGATRLANFSSAQSLQTLLDGYYPVDAIGDFVRAETRYDMMGHVIGQVGSAQTVPGAATATVLEGVKYLDYTVKAVAEFADWPDDGTGSHGTTVLYHNELQVSVSLPAGSPAADYMIVVDYLEVTRAAETKAEALQPHTYTQIVTAESMADGVADLKWTGHVLGPVENIRIFTRSLNGEWILVSGQERGTTQQFLRVATPPTAMASTRLLYKMEAPVAAETETVLAQTASLGDFFLFDTKGIAPGTYSFRALYSDAIDSAVQHPYESGTFTVDANGRVSVSSTGKAATVVRPTSYQRVDRWGNVVSVTDPRDTRWSMQYIYNANNQVLDKHTITEVGGTLKVVGTVSSYYDQLGRDVGSRDARRALTRMVYDTNGFLGEVIHADNGGVHNKFNLFGERVSMAQTEGATTAYAYDRMGRLTSTSTAEVEVGVAFHHADGGGMNLAVTTRKLVDTYYYDELGRKVTSVNGAGERSTAGYDLEGNVVWTRQGYLADANGNPVTGAAGRIMRMAYDAFHHKTAEYNGNFDSMTWKVDAFGKVLSHVDLGKATISYAYDGMNRLVRQTSTERFTTVGTPTSLGSQDIRYTYEGGLLTKISDEATKTTTTYAYNLVGQHVRENTVAIVENVAVTAQNNFIEYDQQGRMTHVADGQSDVEITYDKNGNRTRVVTKSIDGYGNSHRVDANNKFDVMNRMTVANGKFNESDPNNPLMGPNGHVMTYNLAGWRLTDSYMYSGPDRYDPKLTMETFSYDEAGRLSEVERDHVMTDIRTYDGAGRIVRSGQMNGVDEKALRQFGLVAETRTYAYDSSGQVIRMKSRQVDGVFKDDLYYMPRSGGAGGYDGAGNLVGYSVVPPKFANHTDYSSRFELFETYKEALVTGYVNGTSRDVVSYFDQNGNVKKIIDNSDPDKPLTRTFINDALGRVLYKTDASGITRTMIVNGEVMGTTGRNVGTDGFANPYESATSGANIAAPTIFTVRVDGESLQAIARTVWGDANLWYLIADANGLSGGEKLSANQLLKLPARVNTVHNAYDTFAPYSASEAIGTTMPTMPAAAGAPPKCGPVGAIVTVIVAVVMMYVMPAGASIWAKMAIAAISAGVASAAGQVAGMLAGEQEKFSWKAVGMAAVGGAVGAGMAFQPFGAAQPLANGMFNSALANATIQAIAVKANVQEHFEWRNVAVAGMGPVIGQVFGGINLGSSPIGVLASRTLSSFLGGVTTAALRGGRVEYGQIALDSFGNALGQRSREVMLPQAEERPTIGLSDSQMRSPIPGIPPALQDLPFLNVHGVDDAENFSFNNGISSPSAAPQADVGGGSGGGTRKSLDYGSLTLNNETQAATDTTGYVEGMRTESGMVFGTNGKRPSWVNRNIVYPLQKWLSNDGKSTSDGQHASGHFDNSSIGRPSRISAQLNLEDTEAKMGRLERHGFNLNINQQMEYARLNNIRNSQANIVLNMGNVESQNGGAGIRKDYSGHARVIRYISDRDFAGLPDFFTTHGSGLRDGPTHTAELWAHGTPDGQTVASMSAGELSKHIDATTKIGPNIKNFVWWVCNAGHGTNPIAMQYSASHPGVTIKAPDGKLFAYGPIQENVPYHKEVKSVFGYTPDFDTAGNWRYFKDGKEIKGP</sequence>
<reference evidence="4" key="1">
    <citation type="submission" date="2017-10" db="EMBL/GenBank/DDBJ databases">
        <title>Massilia psychrophilum sp. nov., a novel purple-pigmented bacterium isolated from Tianshan glacier, Xinjiang Municipality, China.</title>
        <authorList>
            <person name="Wang H."/>
        </authorList>
    </citation>
    <scope>NUCLEOTIDE SEQUENCE [LARGE SCALE GENOMIC DNA]</scope>
    <source>
        <strain evidence="4">B2</strain>
    </source>
</reference>
<feature type="transmembrane region" description="Helical" evidence="2">
    <location>
        <begin position="1782"/>
        <end position="1799"/>
    </location>
</feature>
<keyword evidence="2" id="KW-0812">Transmembrane</keyword>
<evidence type="ECO:0000256" key="1">
    <source>
        <dbReference type="SAM" id="MobiDB-lite"/>
    </source>
</evidence>
<feature type="region of interest" description="Disordered" evidence="1">
    <location>
        <begin position="2017"/>
        <end position="2043"/>
    </location>
</feature>
<feature type="region of interest" description="Disordered" evidence="1">
    <location>
        <begin position="410"/>
        <end position="429"/>
    </location>
</feature>
<dbReference type="PANTHER" id="PTHR32305:SF15">
    <property type="entry name" value="PROTEIN RHSA-RELATED"/>
    <property type="match status" value="1"/>
</dbReference>
<evidence type="ECO:0000313" key="4">
    <source>
        <dbReference type="EMBL" id="ATQ79090.1"/>
    </source>
</evidence>
<keyword evidence="2" id="KW-1133">Transmembrane helix</keyword>
<name>A0A2D2DVS3_9BURK</name>
<proteinExistence type="predicted"/>